<evidence type="ECO:0000256" key="3">
    <source>
        <dbReference type="ARBA" id="ARBA00012621"/>
    </source>
</evidence>
<reference evidence="11 12" key="1">
    <citation type="submission" date="2020-02" db="EMBL/GenBank/DDBJ databases">
        <title>Rhodobacter algicola sp. nov., isolated from microalga culture.</title>
        <authorList>
            <person name="Park C.-Y."/>
        </authorList>
    </citation>
    <scope>NUCLEOTIDE SEQUENCE [LARGE SCALE GENOMIC DNA]</scope>
    <source>
        <strain evidence="11 12">ETT8</strain>
    </source>
</reference>
<keyword evidence="12" id="KW-1185">Reference proteome</keyword>
<evidence type="ECO:0000256" key="4">
    <source>
        <dbReference type="ARBA" id="ARBA00019077"/>
    </source>
</evidence>
<keyword evidence="5 9" id="KW-0808">Transferase</keyword>
<evidence type="ECO:0000256" key="7">
    <source>
        <dbReference type="ARBA" id="ARBA00049183"/>
    </source>
</evidence>
<name>A0A6B3RKL2_9RHOB</name>
<dbReference type="Proteomes" id="UP000481421">
    <property type="component" value="Unassembled WGS sequence"/>
</dbReference>
<evidence type="ECO:0000313" key="12">
    <source>
        <dbReference type="Proteomes" id="UP000481421"/>
    </source>
</evidence>
<dbReference type="PANTHER" id="PTHR42755">
    <property type="entry name" value="3-DEOXY-MANNO-OCTULOSONATE CYTIDYLYLTRANSFERASE"/>
    <property type="match status" value="1"/>
</dbReference>
<keyword evidence="9" id="KW-0448">Lipopolysaccharide biosynthesis</keyword>
<evidence type="ECO:0000256" key="5">
    <source>
        <dbReference type="ARBA" id="ARBA00022679"/>
    </source>
</evidence>
<accession>A0A6B3RKL2</accession>
<evidence type="ECO:0000256" key="9">
    <source>
        <dbReference type="RuleBase" id="RU365103"/>
    </source>
</evidence>
<comment type="caution">
    <text evidence="11">The sequence shown here is derived from an EMBL/GenBank/DDBJ whole genome shotgun (WGS) entry which is preliminary data.</text>
</comment>
<feature type="active site" description="Proton acceptor" evidence="8">
    <location>
        <position position="69"/>
    </location>
</feature>
<dbReference type="InterPro" id="IPR039901">
    <property type="entry name" value="Kdotransferase"/>
</dbReference>
<evidence type="ECO:0000256" key="6">
    <source>
        <dbReference type="ARBA" id="ARBA00031445"/>
    </source>
</evidence>
<evidence type="ECO:0000256" key="1">
    <source>
        <dbReference type="ARBA" id="ARBA00003394"/>
    </source>
</evidence>
<comment type="similarity">
    <text evidence="9">Belongs to the glycosyltransferase group 1 family.</text>
</comment>
<comment type="subcellular location">
    <subcellularLocation>
        <location evidence="9">Cell membrane</location>
    </subcellularLocation>
</comment>
<evidence type="ECO:0000256" key="8">
    <source>
        <dbReference type="PIRSR" id="PIRSR639901-1"/>
    </source>
</evidence>
<keyword evidence="9" id="KW-0472">Membrane</keyword>
<dbReference type="GO" id="GO:0009244">
    <property type="term" value="P:lipopolysaccharide core region biosynthetic process"/>
    <property type="evidence" value="ECO:0007669"/>
    <property type="project" value="UniProtKB-UniRule"/>
</dbReference>
<comment type="function">
    <text evidence="1 9">Involved in lipopolysaccharide (LPS) biosynthesis. Catalyzes the transfer of 3-deoxy-D-manno-octulosonate (Kdo) residue(s) from CMP-Kdo to lipid IV(A), the tetraacyldisaccharide-1,4'-bisphosphate precursor of lipid A.</text>
</comment>
<dbReference type="UniPathway" id="UPA00958"/>
<protein>
    <recommendedName>
        <fullName evidence="4 9">3-deoxy-D-manno-octulosonic acid transferase</fullName>
        <shortName evidence="9">Kdo transferase</shortName>
        <ecNumber evidence="3 9">2.4.99.12</ecNumber>
    </recommendedName>
    <alternativeName>
        <fullName evidence="6 9">Lipid IV(A) 3-deoxy-D-manno-octulosonic acid transferase</fullName>
    </alternativeName>
</protein>
<comment type="catalytic activity">
    <reaction evidence="7 9">
        <text>lipid IVA (E. coli) + CMP-3-deoxy-beta-D-manno-octulosonate = alpha-Kdo-(2-&gt;6)-lipid IVA (E. coli) + CMP + H(+)</text>
        <dbReference type="Rhea" id="RHEA:28066"/>
        <dbReference type="ChEBI" id="CHEBI:15378"/>
        <dbReference type="ChEBI" id="CHEBI:58603"/>
        <dbReference type="ChEBI" id="CHEBI:60364"/>
        <dbReference type="ChEBI" id="CHEBI:60377"/>
        <dbReference type="ChEBI" id="CHEBI:85987"/>
        <dbReference type="EC" id="2.4.99.12"/>
    </reaction>
</comment>
<keyword evidence="9" id="KW-1003">Cell membrane</keyword>
<evidence type="ECO:0000256" key="2">
    <source>
        <dbReference type="ARBA" id="ARBA00004713"/>
    </source>
</evidence>
<dbReference type="GO" id="GO:0009245">
    <property type="term" value="P:lipid A biosynthetic process"/>
    <property type="evidence" value="ECO:0007669"/>
    <property type="project" value="TreeGrafter"/>
</dbReference>
<dbReference type="Gene3D" id="3.40.50.2000">
    <property type="entry name" value="Glycogen Phosphorylase B"/>
    <property type="match status" value="1"/>
</dbReference>
<comment type="pathway">
    <text evidence="2 9">Bacterial outer membrane biogenesis; LPS core biosynthesis.</text>
</comment>
<dbReference type="EMBL" id="JAAIKE010000001">
    <property type="protein sequence ID" value="NEX45776.1"/>
    <property type="molecule type" value="Genomic_DNA"/>
</dbReference>
<dbReference type="Pfam" id="PF04413">
    <property type="entry name" value="Glycos_transf_N"/>
    <property type="match status" value="1"/>
</dbReference>
<gene>
    <name evidence="11" type="ORF">G3572_06135</name>
</gene>
<evidence type="ECO:0000259" key="10">
    <source>
        <dbReference type="Pfam" id="PF04413"/>
    </source>
</evidence>
<proteinExistence type="inferred from homology"/>
<dbReference type="Gene3D" id="3.40.50.11720">
    <property type="entry name" value="3-Deoxy-D-manno-octulosonic-acid transferase, N-terminal domain"/>
    <property type="match status" value="1"/>
</dbReference>
<dbReference type="GO" id="GO:0005886">
    <property type="term" value="C:plasma membrane"/>
    <property type="evidence" value="ECO:0007669"/>
    <property type="project" value="UniProtKB-SubCell"/>
</dbReference>
<dbReference type="GO" id="GO:0043842">
    <property type="term" value="F:Kdo transferase activity"/>
    <property type="evidence" value="ECO:0007669"/>
    <property type="project" value="UniProtKB-EC"/>
</dbReference>
<dbReference type="InterPro" id="IPR038107">
    <property type="entry name" value="Glycos_transf_N_sf"/>
</dbReference>
<dbReference type="AlphaFoldDB" id="A0A6B3RKL2"/>
<sequence>MRAFLLAWSALWTFGLPLVLAYLWKRGRKDPAYTAHLAERFGRYTVPPDFGRKSMRNGPVWVHAVSLGELRSAVPLIRALLDRGEHVVTTHFTPAGRAEAQRVFAADIAAGRLCAVWVPLETGWAYRGFFRAFRPAYGLVMEIEIWPRMVAAARAHKVPLFMCNAQYPSRALARDSKGLRLRQRVMQGFAGALVKSDLQARRFAGVGVRNIAVTGELRFDQPVPPALVAAGQAARHWLGAAQTRVITIASAIEGEDATYLHAVHALRADHAARGLPMPLFAYVPRRPERFDEVAQTLSAEGLSLLRRSGLAPAFDPAAWGPAPATTPDIFYGDTLGEMYGYLAIADQVIVGGGFNPKGAHNISEALVLGKPVITGPHTHTIEYPFAEAEAAGVARSVPDAAALAAALIADAATDPARIAAFTAAHSDATAKTLAAIPQLLAAVRPS</sequence>
<feature type="domain" description="3-deoxy-D-manno-octulosonic-acid transferase N-terminal" evidence="10">
    <location>
        <begin position="36"/>
        <end position="221"/>
    </location>
</feature>
<dbReference type="PANTHER" id="PTHR42755:SF1">
    <property type="entry name" value="3-DEOXY-D-MANNO-OCTULOSONIC ACID TRANSFERASE, MITOCHONDRIAL-RELATED"/>
    <property type="match status" value="1"/>
</dbReference>
<dbReference type="SUPFAM" id="SSF53756">
    <property type="entry name" value="UDP-Glycosyltransferase/glycogen phosphorylase"/>
    <property type="match status" value="1"/>
</dbReference>
<organism evidence="11 12">
    <name type="scientific">Pseudotabrizicola algicola</name>
    <dbReference type="NCBI Taxonomy" id="2709381"/>
    <lineage>
        <taxon>Bacteria</taxon>
        <taxon>Pseudomonadati</taxon>
        <taxon>Pseudomonadota</taxon>
        <taxon>Alphaproteobacteria</taxon>
        <taxon>Rhodobacterales</taxon>
        <taxon>Paracoccaceae</taxon>
        <taxon>Pseudotabrizicola</taxon>
    </lineage>
</organism>
<evidence type="ECO:0000313" key="11">
    <source>
        <dbReference type="EMBL" id="NEX45776.1"/>
    </source>
</evidence>
<dbReference type="EC" id="2.4.99.12" evidence="3 9"/>
<dbReference type="InterPro" id="IPR007507">
    <property type="entry name" value="Glycos_transf_N"/>
</dbReference>